<comment type="caution">
    <text evidence="1">The sequence shown here is derived from an EMBL/GenBank/DDBJ whole genome shotgun (WGS) entry which is preliminary data.</text>
</comment>
<dbReference type="Proteomes" id="UP000293360">
    <property type="component" value="Unassembled WGS sequence"/>
</dbReference>
<proteinExistence type="predicted"/>
<evidence type="ECO:0000313" key="1">
    <source>
        <dbReference type="EMBL" id="RYO82165.1"/>
    </source>
</evidence>
<name>A0A4Q4SWH8_9PEZI</name>
<dbReference type="OrthoDB" id="4656735at2759"/>
<accession>A0A4Q4SWH8</accession>
<dbReference type="AlphaFoldDB" id="A0A4Q4SWH8"/>
<evidence type="ECO:0000313" key="2">
    <source>
        <dbReference type="Proteomes" id="UP000293360"/>
    </source>
</evidence>
<dbReference type="EMBL" id="QJNU01000953">
    <property type="protein sequence ID" value="RYO82165.1"/>
    <property type="molecule type" value="Genomic_DNA"/>
</dbReference>
<dbReference type="STRING" id="155417.A0A4Q4SWH8"/>
<organism evidence="1 2">
    <name type="scientific">Monosporascus ibericus</name>
    <dbReference type="NCBI Taxonomy" id="155417"/>
    <lineage>
        <taxon>Eukaryota</taxon>
        <taxon>Fungi</taxon>
        <taxon>Dikarya</taxon>
        <taxon>Ascomycota</taxon>
        <taxon>Pezizomycotina</taxon>
        <taxon>Sordariomycetes</taxon>
        <taxon>Xylariomycetidae</taxon>
        <taxon>Xylariales</taxon>
        <taxon>Xylariales incertae sedis</taxon>
        <taxon>Monosporascus</taxon>
    </lineage>
</organism>
<sequence length="466" mass="52276">MASDSECLGIAIDHRIRRLIEPAEYFPPDEAGNHISILDSRGRSLGRSRAERDVTAKLAGPQSIGGIAVVLQQPRHNHPFDSGVRAVIEDCATLRALEDVFLVVSGRKLRLLPDISVIDLLPYTTKCNWDDMNNEEKASAFKAAQWALGSKQPDVVLCAGKKYLSEEPRKLKDDMWKLESQGVGAVFPERYPYITVKDKDGNRIKIRRVNGFHPSYAMNYLPEHSCLRQLLFLVVAQTCAVYGKASWKEEDWMTALRRDCSTLYENSGGGKASKYIPEYVEDYLKLVQGDIPDAIVKISTNRARSSTQDVSRDLYNQVVSSCLSERLSDASLLIGKISELQPEPRPAWAVKKNADSLQRAAEATHNLGLCAKDWNDYAWRGATRLKAKVIPAIASLRQCVSKGRKQEQEFNLQRARRVFLDLAVGVETTLGHILGEDEARKRRKKEEAKQAELGLLTVNMGRLKLR</sequence>
<keyword evidence="2" id="KW-1185">Reference proteome</keyword>
<gene>
    <name evidence="1" type="ORF">DL764_009650</name>
</gene>
<reference evidence="1 2" key="1">
    <citation type="submission" date="2018-06" db="EMBL/GenBank/DDBJ databases">
        <title>Complete Genomes of Monosporascus.</title>
        <authorList>
            <person name="Robinson A.J."/>
            <person name="Natvig D.O."/>
        </authorList>
    </citation>
    <scope>NUCLEOTIDE SEQUENCE [LARGE SCALE GENOMIC DNA]</scope>
    <source>
        <strain evidence="1 2">CBS 110550</strain>
    </source>
</reference>
<protein>
    <submittedName>
        <fullName evidence="1">Uncharacterized protein</fullName>
    </submittedName>
</protein>